<organism evidence="2 3">
    <name type="scientific">Rickenella mellea</name>
    <dbReference type="NCBI Taxonomy" id="50990"/>
    <lineage>
        <taxon>Eukaryota</taxon>
        <taxon>Fungi</taxon>
        <taxon>Dikarya</taxon>
        <taxon>Basidiomycota</taxon>
        <taxon>Agaricomycotina</taxon>
        <taxon>Agaricomycetes</taxon>
        <taxon>Hymenochaetales</taxon>
        <taxon>Rickenellaceae</taxon>
        <taxon>Rickenella</taxon>
    </lineage>
</organism>
<proteinExistence type="predicted"/>
<dbReference type="EMBL" id="ML170213">
    <property type="protein sequence ID" value="TDL18072.1"/>
    <property type="molecule type" value="Genomic_DNA"/>
</dbReference>
<evidence type="ECO:0000313" key="3">
    <source>
        <dbReference type="Proteomes" id="UP000294933"/>
    </source>
</evidence>
<evidence type="ECO:0000313" key="2">
    <source>
        <dbReference type="EMBL" id="TDL18072.1"/>
    </source>
</evidence>
<evidence type="ECO:0000256" key="1">
    <source>
        <dbReference type="SAM" id="MobiDB-lite"/>
    </source>
</evidence>
<reference evidence="2 3" key="1">
    <citation type="submission" date="2018-06" db="EMBL/GenBank/DDBJ databases">
        <title>A transcriptomic atlas of mushroom development highlights an independent origin of complex multicellularity.</title>
        <authorList>
            <consortium name="DOE Joint Genome Institute"/>
            <person name="Krizsan K."/>
            <person name="Almasi E."/>
            <person name="Merenyi Z."/>
            <person name="Sahu N."/>
            <person name="Viragh M."/>
            <person name="Koszo T."/>
            <person name="Mondo S."/>
            <person name="Kiss B."/>
            <person name="Balint B."/>
            <person name="Kues U."/>
            <person name="Barry K."/>
            <person name="Hegedus J.C."/>
            <person name="Henrissat B."/>
            <person name="Johnson J."/>
            <person name="Lipzen A."/>
            <person name="Ohm R."/>
            <person name="Nagy I."/>
            <person name="Pangilinan J."/>
            <person name="Yan J."/>
            <person name="Xiong Y."/>
            <person name="Grigoriev I.V."/>
            <person name="Hibbett D.S."/>
            <person name="Nagy L.G."/>
        </authorList>
    </citation>
    <scope>NUCLEOTIDE SEQUENCE [LARGE SCALE GENOMIC DNA]</scope>
    <source>
        <strain evidence="2 3">SZMC22713</strain>
    </source>
</reference>
<accession>A0A4Y7PT90</accession>
<gene>
    <name evidence="2" type="ORF">BD410DRAFT_843206</name>
</gene>
<dbReference type="VEuPathDB" id="FungiDB:BD410DRAFT_843206"/>
<keyword evidence="3" id="KW-1185">Reference proteome</keyword>
<name>A0A4Y7PT90_9AGAM</name>
<dbReference type="Proteomes" id="UP000294933">
    <property type="component" value="Unassembled WGS sequence"/>
</dbReference>
<dbReference type="AlphaFoldDB" id="A0A4Y7PT90"/>
<protein>
    <submittedName>
        <fullName evidence="2">Uncharacterized protein</fullName>
    </submittedName>
</protein>
<sequence>MIKTKRKATHTDPYGAGQRSGTHAKDDAKRPKPKRPKITAGTVDPADTKAPVPGTANQPANPPVSQEASNSGGKENSTANSNNMLNIQSPADIPSNFHFNQLTHPYVHASHLPPLPTISTSAIQQSLAMLHQAAGPANLLAARQPFANIQNNDPIARTQRPVFASILDTALEPTLFIHSSRDLAYHLRTTP</sequence>
<feature type="region of interest" description="Disordered" evidence="1">
    <location>
        <begin position="1"/>
        <end position="89"/>
    </location>
</feature>
<feature type="compositionally biased region" description="Polar residues" evidence="1">
    <location>
        <begin position="55"/>
        <end position="89"/>
    </location>
</feature>